<organism evidence="7 8">
    <name type="scientific">Acinetobacter halotolerans</name>
    <dbReference type="NCBI Taxonomy" id="1752076"/>
    <lineage>
        <taxon>Bacteria</taxon>
        <taxon>Pseudomonadati</taxon>
        <taxon>Pseudomonadota</taxon>
        <taxon>Gammaproteobacteria</taxon>
        <taxon>Moraxellales</taxon>
        <taxon>Moraxellaceae</taxon>
        <taxon>Acinetobacter</taxon>
    </lineage>
</organism>
<evidence type="ECO:0000256" key="2">
    <source>
        <dbReference type="ARBA" id="ARBA00022723"/>
    </source>
</evidence>
<evidence type="ECO:0000256" key="4">
    <source>
        <dbReference type="ARBA" id="ARBA00022833"/>
    </source>
</evidence>
<dbReference type="GO" id="GO:0031012">
    <property type="term" value="C:extracellular matrix"/>
    <property type="evidence" value="ECO:0007669"/>
    <property type="project" value="InterPro"/>
</dbReference>
<evidence type="ECO:0000313" key="7">
    <source>
        <dbReference type="EMBL" id="RZF49600.1"/>
    </source>
</evidence>
<gene>
    <name evidence="7" type="ORF">EXE30_14865</name>
</gene>
<keyword evidence="3" id="KW-0378">Hydrolase</keyword>
<dbReference type="GO" id="GO:0008270">
    <property type="term" value="F:zinc ion binding"/>
    <property type="evidence" value="ECO:0007669"/>
    <property type="project" value="InterPro"/>
</dbReference>
<evidence type="ECO:0000256" key="1">
    <source>
        <dbReference type="ARBA" id="ARBA00022670"/>
    </source>
</evidence>
<accession>A0A4Q6XCL8</accession>
<evidence type="ECO:0000256" key="3">
    <source>
        <dbReference type="ARBA" id="ARBA00022801"/>
    </source>
</evidence>
<name>A0A4Q6XCL8_9GAMM</name>
<dbReference type="SUPFAM" id="SSF55486">
    <property type="entry name" value="Metalloproteases ('zincins'), catalytic domain"/>
    <property type="match status" value="1"/>
</dbReference>
<feature type="coiled-coil region" evidence="5">
    <location>
        <begin position="109"/>
        <end position="212"/>
    </location>
</feature>
<dbReference type="EMBL" id="SGIM01000017">
    <property type="protein sequence ID" value="RZF49600.1"/>
    <property type="molecule type" value="Genomic_DNA"/>
</dbReference>
<dbReference type="Proteomes" id="UP000292110">
    <property type="component" value="Unassembled WGS sequence"/>
</dbReference>
<keyword evidence="7" id="KW-0482">Metalloprotease</keyword>
<keyword evidence="5" id="KW-0175">Coiled coil</keyword>
<feature type="domain" description="Peptidase M10 metallopeptidase" evidence="6">
    <location>
        <begin position="42"/>
        <end position="297"/>
    </location>
</feature>
<dbReference type="RefSeq" id="WP_130163076.1">
    <property type="nucleotide sequence ID" value="NZ_SGIM01000017.1"/>
</dbReference>
<dbReference type="InterPro" id="IPR024079">
    <property type="entry name" value="MetalloPept_cat_dom_sf"/>
</dbReference>
<dbReference type="GO" id="GO:0004222">
    <property type="term" value="F:metalloendopeptidase activity"/>
    <property type="evidence" value="ECO:0007669"/>
    <property type="project" value="InterPro"/>
</dbReference>
<evidence type="ECO:0000259" key="6">
    <source>
        <dbReference type="Pfam" id="PF00413"/>
    </source>
</evidence>
<proteinExistence type="predicted"/>
<sequence>MIRIVFICLTLFILWTGYQSYQHPQLKFNSLLDRVTHPLDTRLRYRIAEVDPRFKLSIEQVKEISQQATQIWKDGTGKEYFVYDPDAQLSIHLIYDERQVESEQRREHLTELKANQQQWRDKKKQLDRIEQEMIQNKQSLNLKRQQLDQQIQQYNQEQQAAQLKRSSAAHQQYFQQRQQALQQSVELLKQEIAQYNQKINHLNQKVDELNALDQQLNTSVSQYKQRFQPHLFHKGLFNGKQILIYELESENDLRLTLAHEFGHALGLKHSDDPHALMHPIMKDQDAAHFRLTQADLNLLWAR</sequence>
<evidence type="ECO:0000313" key="8">
    <source>
        <dbReference type="Proteomes" id="UP000292110"/>
    </source>
</evidence>
<reference evidence="7 8" key="1">
    <citation type="submission" date="2019-02" db="EMBL/GenBank/DDBJ databases">
        <title>The draft genome of Acinetobacter halotolerans strain JCM 31009.</title>
        <authorList>
            <person name="Qin J."/>
            <person name="Feng Y."/>
            <person name="Nemec A."/>
            <person name="Zong Z."/>
        </authorList>
    </citation>
    <scope>NUCLEOTIDE SEQUENCE [LARGE SCALE GENOMIC DNA]</scope>
    <source>
        <strain evidence="7 8">JCM 31009</strain>
    </source>
</reference>
<keyword evidence="1 7" id="KW-0645">Protease</keyword>
<keyword evidence="2" id="KW-0479">Metal-binding</keyword>
<dbReference type="GO" id="GO:0006508">
    <property type="term" value="P:proteolysis"/>
    <property type="evidence" value="ECO:0007669"/>
    <property type="project" value="UniProtKB-KW"/>
</dbReference>
<dbReference type="Pfam" id="PF00413">
    <property type="entry name" value="Peptidase_M10"/>
    <property type="match status" value="1"/>
</dbReference>
<dbReference type="Gene3D" id="3.40.390.10">
    <property type="entry name" value="Collagenase (Catalytic Domain)"/>
    <property type="match status" value="1"/>
</dbReference>
<keyword evidence="4" id="KW-0862">Zinc</keyword>
<dbReference type="InterPro" id="IPR021190">
    <property type="entry name" value="Pept_M10A"/>
</dbReference>
<dbReference type="InterPro" id="IPR001818">
    <property type="entry name" value="Pept_M10_metallopeptidase"/>
</dbReference>
<dbReference type="PRINTS" id="PR00138">
    <property type="entry name" value="MATRIXIN"/>
</dbReference>
<evidence type="ECO:0000256" key="5">
    <source>
        <dbReference type="SAM" id="Coils"/>
    </source>
</evidence>
<dbReference type="AlphaFoldDB" id="A0A4Q6XCL8"/>
<protein>
    <submittedName>
        <fullName evidence="7">Matrixin family metalloprotease</fullName>
    </submittedName>
</protein>
<comment type="caution">
    <text evidence="7">The sequence shown here is derived from an EMBL/GenBank/DDBJ whole genome shotgun (WGS) entry which is preliminary data.</text>
</comment>
<keyword evidence="8" id="KW-1185">Reference proteome</keyword>